<dbReference type="PANTHER" id="PTHR34654">
    <property type="entry name" value="UPF0109 PROTEIN SCO5592"/>
    <property type="match status" value="1"/>
</dbReference>
<proteinExistence type="inferred from homology"/>
<dbReference type="GO" id="GO:0071555">
    <property type="term" value="P:cell wall organization"/>
    <property type="evidence" value="ECO:0007669"/>
    <property type="project" value="UniProtKB-KW"/>
</dbReference>
<dbReference type="HAMAP" id="MF_00088">
    <property type="entry name" value="KhpA"/>
    <property type="match status" value="1"/>
</dbReference>
<dbReference type="InterPro" id="IPR009019">
    <property type="entry name" value="KH_sf_prok-type"/>
</dbReference>
<evidence type="ECO:0000256" key="2">
    <source>
        <dbReference type="ARBA" id="ARBA00022884"/>
    </source>
</evidence>
<evidence type="ECO:0000256" key="4">
    <source>
        <dbReference type="SAM" id="MobiDB-lite"/>
    </source>
</evidence>
<dbReference type="PANTHER" id="PTHR34654:SF1">
    <property type="entry name" value="RNA-BINDING PROTEIN KHPA"/>
    <property type="match status" value="1"/>
</dbReference>
<dbReference type="STRING" id="1805034.AUJ59_01295"/>
<evidence type="ECO:0000313" key="6">
    <source>
        <dbReference type="Proteomes" id="UP000183144"/>
    </source>
</evidence>
<comment type="caution">
    <text evidence="5">The sequence shown here is derived from an EMBL/GenBank/DDBJ whole genome shotgun (WGS) entry which is preliminary data.</text>
</comment>
<sequence>MDKLLQFLISRIVDRPEAVRIEAGTDPTGTVILTVSVAPEDMGKIIGKGGKIISAIRELVKVKAIKTSQRVKVVLAEPQTDPLSPLPPSAESPETS</sequence>
<evidence type="ECO:0000256" key="3">
    <source>
        <dbReference type="HAMAP-Rule" id="MF_00088"/>
    </source>
</evidence>
<evidence type="ECO:0000256" key="1">
    <source>
        <dbReference type="ARBA" id="ARBA00022490"/>
    </source>
</evidence>
<name>A0A1J4RTB3_9BACT</name>
<keyword evidence="3" id="KW-0133">Cell shape</keyword>
<reference evidence="5 6" key="1">
    <citation type="journal article" date="2016" name="Environ. Microbiol.">
        <title>Genomic resolution of a cold subsurface aquifer community provides metabolic insights for novel microbes adapted to high CO concentrations.</title>
        <authorList>
            <person name="Probst A.J."/>
            <person name="Castelle C.J."/>
            <person name="Singh A."/>
            <person name="Brown C.T."/>
            <person name="Anantharaman K."/>
            <person name="Sharon I."/>
            <person name="Hug L.A."/>
            <person name="Burstein D."/>
            <person name="Emerson J.B."/>
            <person name="Thomas B.C."/>
            <person name="Banfield J.F."/>
        </authorList>
    </citation>
    <scope>NUCLEOTIDE SEQUENCE [LARGE SCALE GENOMIC DNA]</scope>
    <source>
        <strain evidence="5">CG1_02_47_37</strain>
    </source>
</reference>
<comment type="similarity">
    <text evidence="3">Belongs to the KhpA RNA-binding protein family.</text>
</comment>
<dbReference type="InterPro" id="IPR015946">
    <property type="entry name" value="KH_dom-like_a/b"/>
</dbReference>
<comment type="function">
    <text evidence="3">A probable RNA chaperone. Forms a complex with KhpB which binds to cellular RNA and controls its expression. Plays a role in peptidoglycan (PG) homeostasis and cell length regulation.</text>
</comment>
<dbReference type="GO" id="GO:0003723">
    <property type="term" value="F:RNA binding"/>
    <property type="evidence" value="ECO:0007669"/>
    <property type="project" value="UniProtKB-UniRule"/>
</dbReference>
<accession>A0A1J4RTB3</accession>
<dbReference type="InterPro" id="IPR020627">
    <property type="entry name" value="KhpA"/>
</dbReference>
<organism evidence="5 6">
    <name type="scientific">Candidatus Beckwithbacteria bacterium CG1_02_47_37</name>
    <dbReference type="NCBI Taxonomy" id="1805034"/>
    <lineage>
        <taxon>Bacteria</taxon>
        <taxon>Candidatus Beckwithiibacteriota</taxon>
    </lineage>
</organism>
<dbReference type="Gene3D" id="3.30.300.20">
    <property type="match status" value="1"/>
</dbReference>
<dbReference type="EMBL" id="MNUI01000025">
    <property type="protein sequence ID" value="OIN89548.1"/>
    <property type="molecule type" value="Genomic_DNA"/>
</dbReference>
<dbReference type="GO" id="GO:0008360">
    <property type="term" value="P:regulation of cell shape"/>
    <property type="evidence" value="ECO:0007669"/>
    <property type="project" value="UniProtKB-KW"/>
</dbReference>
<dbReference type="Pfam" id="PF13083">
    <property type="entry name" value="KH_KhpA-B"/>
    <property type="match status" value="1"/>
</dbReference>
<keyword evidence="1 3" id="KW-0963">Cytoplasm</keyword>
<dbReference type="GO" id="GO:0009252">
    <property type="term" value="P:peptidoglycan biosynthetic process"/>
    <property type="evidence" value="ECO:0007669"/>
    <property type="project" value="UniProtKB-UniRule"/>
</dbReference>
<evidence type="ECO:0000313" key="5">
    <source>
        <dbReference type="EMBL" id="OIN89548.1"/>
    </source>
</evidence>
<dbReference type="PROSITE" id="PS50084">
    <property type="entry name" value="KH_TYPE_1"/>
    <property type="match status" value="1"/>
</dbReference>
<comment type="subunit">
    <text evidence="3">Forms a complex with KhpB.</text>
</comment>
<comment type="subcellular location">
    <subcellularLocation>
        <location evidence="3">Cytoplasm</location>
    </subcellularLocation>
</comment>
<dbReference type="GO" id="GO:0005737">
    <property type="term" value="C:cytoplasm"/>
    <property type="evidence" value="ECO:0007669"/>
    <property type="project" value="UniProtKB-SubCell"/>
</dbReference>
<dbReference type="Proteomes" id="UP000183144">
    <property type="component" value="Unassembled WGS sequence"/>
</dbReference>
<keyword evidence="3" id="KW-0961">Cell wall biogenesis/degradation</keyword>
<dbReference type="AlphaFoldDB" id="A0A1J4RTB3"/>
<feature type="region of interest" description="Disordered" evidence="4">
    <location>
        <begin position="76"/>
        <end position="96"/>
    </location>
</feature>
<dbReference type="SUPFAM" id="SSF54814">
    <property type="entry name" value="Prokaryotic type KH domain (KH-domain type II)"/>
    <property type="match status" value="1"/>
</dbReference>
<keyword evidence="2 3" id="KW-0694">RNA-binding</keyword>
<gene>
    <name evidence="3" type="primary">khpA</name>
    <name evidence="5" type="ORF">AUJ59_01295</name>
</gene>
<keyword evidence="3" id="KW-0143">Chaperone</keyword>
<protein>
    <recommendedName>
        <fullName evidence="3">RNA-binding protein KhpA</fullName>
    </recommendedName>
    <alternativeName>
        <fullName evidence="3">KH-domain protein A</fullName>
    </alternativeName>
</protein>